<keyword evidence="2" id="KW-1185">Reference proteome</keyword>
<dbReference type="VEuPathDB" id="MicrosporidiaDB:NCER_102657"/>
<accession>A0A0F9WL17</accession>
<dbReference type="GeneID" id="36319592"/>
<evidence type="ECO:0000313" key="1">
    <source>
        <dbReference type="EMBL" id="KKO73798.1"/>
    </source>
</evidence>
<gene>
    <name evidence="1" type="ORF">AAJ76_2270002077</name>
</gene>
<dbReference type="RefSeq" id="XP_024329540.1">
    <property type="nucleotide sequence ID" value="XM_024474667.1"/>
</dbReference>
<dbReference type="AlphaFoldDB" id="A0A0F9WL17"/>
<dbReference type="EMBL" id="JPQZ01000227">
    <property type="protein sequence ID" value="KKO73798.1"/>
    <property type="molecule type" value="Genomic_DNA"/>
</dbReference>
<dbReference type="OrthoDB" id="6579350at2759"/>
<proteinExistence type="predicted"/>
<organism evidence="1 2">
    <name type="scientific">Vairimorpha ceranae</name>
    <dbReference type="NCBI Taxonomy" id="40302"/>
    <lineage>
        <taxon>Eukaryota</taxon>
        <taxon>Fungi</taxon>
        <taxon>Fungi incertae sedis</taxon>
        <taxon>Microsporidia</taxon>
        <taxon>Nosematidae</taxon>
        <taxon>Vairimorpha</taxon>
    </lineage>
</organism>
<reference evidence="1 2" key="1">
    <citation type="journal article" date="2015" name="Environ. Microbiol.">
        <title>Genome analyses suggest the presence of polyploidy and recent human-driven expansions in eight global populations of the honeybee pathogen Nosema ceranae.</title>
        <authorList>
            <person name="Pelin A."/>
            <person name="Selman M."/>
            <person name="Aris-Brosou S."/>
            <person name="Farinelli L."/>
            <person name="Corradi N."/>
        </authorList>
    </citation>
    <scope>NUCLEOTIDE SEQUENCE [LARGE SCALE GENOMIC DNA]</scope>
    <source>
        <strain evidence="1 2">PA08 1199</strain>
    </source>
</reference>
<protein>
    <submittedName>
        <fullName evidence="1">Uncharacterized protein</fullName>
    </submittedName>
</protein>
<dbReference type="VEuPathDB" id="MicrosporidiaDB:AAJ76_2270002077"/>
<comment type="caution">
    <text evidence="1">The sequence shown here is derived from an EMBL/GenBank/DDBJ whole genome shotgun (WGS) entry which is preliminary data.</text>
</comment>
<evidence type="ECO:0000313" key="2">
    <source>
        <dbReference type="Proteomes" id="UP000034350"/>
    </source>
</evidence>
<dbReference type="Proteomes" id="UP000034350">
    <property type="component" value="Unassembled WGS sequence"/>
</dbReference>
<sequence length="104" mass="11236">MGGEGKRVQFDKTSICNGELKSNLSSNLDNKPYVQWLVGGAEEGNCRTFVLKLVPNRKVPTILDMFKEYVVPGSIIVTGGYPSCPGAVAKFGSCHEVVNHSVGY</sequence>
<name>A0A0F9WL17_9MICR</name>